<dbReference type="Proteomes" id="UP000323597">
    <property type="component" value="Chromosome A11"/>
</dbReference>
<proteinExistence type="predicted"/>
<name>A0A5D2XCQ9_GOSMU</name>
<sequence length="54" mass="6385">MFTRRESLIRRVRSRISGSTLYGDILTTFIPHKHLSWGWVPAFRAFYESTGKRV</sequence>
<organism evidence="1 2">
    <name type="scientific">Gossypium mustelinum</name>
    <name type="common">Cotton</name>
    <name type="synonym">Gossypium caicoense</name>
    <dbReference type="NCBI Taxonomy" id="34275"/>
    <lineage>
        <taxon>Eukaryota</taxon>
        <taxon>Viridiplantae</taxon>
        <taxon>Streptophyta</taxon>
        <taxon>Embryophyta</taxon>
        <taxon>Tracheophyta</taxon>
        <taxon>Spermatophyta</taxon>
        <taxon>Magnoliopsida</taxon>
        <taxon>eudicotyledons</taxon>
        <taxon>Gunneridae</taxon>
        <taxon>Pentapetalae</taxon>
        <taxon>rosids</taxon>
        <taxon>malvids</taxon>
        <taxon>Malvales</taxon>
        <taxon>Malvaceae</taxon>
        <taxon>Malvoideae</taxon>
        <taxon>Gossypium</taxon>
    </lineage>
</organism>
<dbReference type="EMBL" id="CM017646">
    <property type="protein sequence ID" value="TYJ10641.1"/>
    <property type="molecule type" value="Genomic_DNA"/>
</dbReference>
<keyword evidence="2" id="KW-1185">Reference proteome</keyword>
<evidence type="ECO:0000313" key="2">
    <source>
        <dbReference type="Proteomes" id="UP000323597"/>
    </source>
</evidence>
<dbReference type="AlphaFoldDB" id="A0A5D2XCQ9"/>
<reference evidence="1 2" key="1">
    <citation type="submission" date="2019-07" db="EMBL/GenBank/DDBJ databases">
        <title>WGS assembly of Gossypium mustelinum.</title>
        <authorList>
            <person name="Chen Z.J."/>
            <person name="Sreedasyam A."/>
            <person name="Ando A."/>
            <person name="Song Q."/>
            <person name="De L."/>
            <person name="Hulse-Kemp A."/>
            <person name="Ding M."/>
            <person name="Ye W."/>
            <person name="Kirkbride R."/>
            <person name="Jenkins J."/>
            <person name="Plott C."/>
            <person name="Lovell J."/>
            <person name="Lin Y.-M."/>
            <person name="Vaughn R."/>
            <person name="Liu B."/>
            <person name="Li W."/>
            <person name="Simpson S."/>
            <person name="Scheffler B."/>
            <person name="Saski C."/>
            <person name="Grover C."/>
            <person name="Hu G."/>
            <person name="Conover J."/>
            <person name="Carlson J."/>
            <person name="Shu S."/>
            <person name="Boston L."/>
            <person name="Williams M."/>
            <person name="Peterson D."/>
            <person name="Mcgee K."/>
            <person name="Jones D."/>
            <person name="Wendel J."/>
            <person name="Stelly D."/>
            <person name="Grimwood J."/>
            <person name="Schmutz J."/>
        </authorList>
    </citation>
    <scope>NUCLEOTIDE SEQUENCE [LARGE SCALE GENOMIC DNA]</scope>
    <source>
        <strain evidence="1">1408120.09</strain>
    </source>
</reference>
<protein>
    <submittedName>
        <fullName evidence="1">Uncharacterized protein</fullName>
    </submittedName>
</protein>
<gene>
    <name evidence="1" type="ORF">E1A91_A11G221100v1</name>
</gene>
<evidence type="ECO:0000313" key="1">
    <source>
        <dbReference type="EMBL" id="TYJ10641.1"/>
    </source>
</evidence>
<accession>A0A5D2XCQ9</accession>